<dbReference type="InterPro" id="IPR038731">
    <property type="entry name" value="RgtA/B/C-like"/>
</dbReference>
<dbReference type="EMBL" id="BMNK01000019">
    <property type="protein sequence ID" value="GGP15954.1"/>
    <property type="molecule type" value="Genomic_DNA"/>
</dbReference>
<dbReference type="Pfam" id="PF13231">
    <property type="entry name" value="PMT_2"/>
    <property type="match status" value="1"/>
</dbReference>
<evidence type="ECO:0000313" key="10">
    <source>
        <dbReference type="EMBL" id="GGP15954.1"/>
    </source>
</evidence>
<evidence type="ECO:0000256" key="2">
    <source>
        <dbReference type="ARBA" id="ARBA00022475"/>
    </source>
</evidence>
<keyword evidence="4" id="KW-0808">Transferase</keyword>
<evidence type="ECO:0000256" key="6">
    <source>
        <dbReference type="ARBA" id="ARBA00022989"/>
    </source>
</evidence>
<keyword evidence="11" id="KW-1185">Reference proteome</keyword>
<proteinExistence type="predicted"/>
<evidence type="ECO:0000313" key="11">
    <source>
        <dbReference type="Proteomes" id="UP000660745"/>
    </source>
</evidence>
<feature type="transmembrane region" description="Helical" evidence="8">
    <location>
        <begin position="228"/>
        <end position="246"/>
    </location>
</feature>
<reference evidence="10" key="1">
    <citation type="journal article" date="2014" name="Int. J. Syst. Evol. Microbiol.">
        <title>Complete genome sequence of Corynebacterium casei LMG S-19264T (=DSM 44701T), isolated from a smear-ripened cheese.</title>
        <authorList>
            <consortium name="US DOE Joint Genome Institute (JGI-PGF)"/>
            <person name="Walter F."/>
            <person name="Albersmeier A."/>
            <person name="Kalinowski J."/>
            <person name="Ruckert C."/>
        </authorList>
    </citation>
    <scope>NUCLEOTIDE SEQUENCE</scope>
    <source>
        <strain evidence="10">CGMCC 4.7430</strain>
    </source>
</reference>
<dbReference type="PANTHER" id="PTHR33908:SF3">
    <property type="entry name" value="UNDECAPRENYL PHOSPHATE-ALPHA-4-AMINO-4-DEOXY-L-ARABINOSE ARABINOSYL TRANSFERASE"/>
    <property type="match status" value="1"/>
</dbReference>
<keyword evidence="2" id="KW-1003">Cell membrane</keyword>
<evidence type="ECO:0000256" key="1">
    <source>
        <dbReference type="ARBA" id="ARBA00004651"/>
    </source>
</evidence>
<protein>
    <recommendedName>
        <fullName evidence="9">Glycosyltransferase RgtA/B/C/D-like domain-containing protein</fullName>
    </recommendedName>
</protein>
<comment type="caution">
    <text evidence="10">The sequence shown here is derived from an EMBL/GenBank/DDBJ whole genome shotgun (WGS) entry which is preliminary data.</text>
</comment>
<feature type="transmembrane region" description="Helical" evidence="8">
    <location>
        <begin position="58"/>
        <end position="76"/>
    </location>
</feature>
<feature type="transmembrane region" description="Helical" evidence="8">
    <location>
        <begin position="110"/>
        <end position="125"/>
    </location>
</feature>
<evidence type="ECO:0000256" key="3">
    <source>
        <dbReference type="ARBA" id="ARBA00022676"/>
    </source>
</evidence>
<accession>A0A918ACU2</accession>
<comment type="subcellular location">
    <subcellularLocation>
        <location evidence="1">Cell membrane</location>
        <topology evidence="1">Multi-pass membrane protein</topology>
    </subcellularLocation>
</comment>
<evidence type="ECO:0000259" key="9">
    <source>
        <dbReference type="Pfam" id="PF13231"/>
    </source>
</evidence>
<dbReference type="PANTHER" id="PTHR33908">
    <property type="entry name" value="MANNOSYLTRANSFERASE YKCB-RELATED"/>
    <property type="match status" value="1"/>
</dbReference>
<keyword evidence="5 8" id="KW-0812">Transmembrane</keyword>
<dbReference type="InterPro" id="IPR050297">
    <property type="entry name" value="LipidA_mod_glycosyltrf_83"/>
</dbReference>
<reference evidence="10" key="2">
    <citation type="submission" date="2020-09" db="EMBL/GenBank/DDBJ databases">
        <authorList>
            <person name="Sun Q."/>
            <person name="Zhou Y."/>
        </authorList>
    </citation>
    <scope>NUCLEOTIDE SEQUENCE</scope>
    <source>
        <strain evidence="10">CGMCC 4.7430</strain>
    </source>
</reference>
<feature type="transmembrane region" description="Helical" evidence="8">
    <location>
        <begin position="291"/>
        <end position="310"/>
    </location>
</feature>
<name>A0A918ACU2_9ACTN</name>
<organism evidence="10 11">
    <name type="scientific">Nonomuraea glycinis</name>
    <dbReference type="NCBI Taxonomy" id="2047744"/>
    <lineage>
        <taxon>Bacteria</taxon>
        <taxon>Bacillati</taxon>
        <taxon>Actinomycetota</taxon>
        <taxon>Actinomycetes</taxon>
        <taxon>Streptosporangiales</taxon>
        <taxon>Streptosporangiaceae</taxon>
        <taxon>Nonomuraea</taxon>
    </lineage>
</organism>
<evidence type="ECO:0000256" key="8">
    <source>
        <dbReference type="SAM" id="Phobius"/>
    </source>
</evidence>
<evidence type="ECO:0000256" key="4">
    <source>
        <dbReference type="ARBA" id="ARBA00022679"/>
    </source>
</evidence>
<feature type="transmembrane region" description="Helical" evidence="8">
    <location>
        <begin position="137"/>
        <end position="158"/>
    </location>
</feature>
<evidence type="ECO:0000256" key="7">
    <source>
        <dbReference type="ARBA" id="ARBA00023136"/>
    </source>
</evidence>
<dbReference type="GO" id="GO:0009103">
    <property type="term" value="P:lipopolysaccharide biosynthetic process"/>
    <property type="evidence" value="ECO:0007669"/>
    <property type="project" value="UniProtKB-ARBA"/>
</dbReference>
<feature type="transmembrane region" description="Helical" evidence="8">
    <location>
        <begin position="178"/>
        <end position="197"/>
    </location>
</feature>
<feature type="transmembrane region" description="Helical" evidence="8">
    <location>
        <begin position="261"/>
        <end position="279"/>
    </location>
</feature>
<gene>
    <name evidence="10" type="ORF">GCM10012278_77960</name>
</gene>
<dbReference type="GO" id="GO:0005886">
    <property type="term" value="C:plasma membrane"/>
    <property type="evidence" value="ECO:0007669"/>
    <property type="project" value="UniProtKB-SubCell"/>
</dbReference>
<sequence length="464" mass="49638">MAFSGTGASTLNGDEIATISAATRSLSGLWELAQHIDGHFLPYYVFIHFWAMVSTAELWLRLPSAIAIAVAAGFLVELGRRLHSTRAGLTAAALFAVLPSVSYYGAFARSYSFAAAAVVVSFWALHRTVESPAARRWVLYGVSVALVCCTHLFAVLVLPAQLLAAGVLLPRRTLLLRMLPALAVGGVPALMLGLVGYGERHAISWIPQRGPDVLLKFPKMAAGATEPGVLLFAVALAGAVLLWLASRGSRAAGRITVDRPWLVALLGWLLLPPLLLLAVSHLVTPVYVDRYLFVTAPALALLAGLAVAGLFRGRSAVVACCALVLVAGAAGVPQQLEVREVNGRFEDIPWAVRKIDTRPGDAIVFGQSAVRSRFDYYGDDSMPDDVLRVGSAPEPDGFGYPERDDVAEALAGRERVWVVWRGAKSAGPRFDRVKALRGAGFTQESAWHSADLPGLTVALYTRPQ</sequence>
<feature type="domain" description="Glycosyltransferase RgtA/B/C/D-like" evidence="9">
    <location>
        <begin position="49"/>
        <end position="184"/>
    </location>
</feature>
<keyword evidence="7 8" id="KW-0472">Membrane</keyword>
<dbReference type="GO" id="GO:0010041">
    <property type="term" value="P:response to iron(III) ion"/>
    <property type="evidence" value="ECO:0007669"/>
    <property type="project" value="TreeGrafter"/>
</dbReference>
<keyword evidence="3" id="KW-0328">Glycosyltransferase</keyword>
<dbReference type="AlphaFoldDB" id="A0A918ACU2"/>
<evidence type="ECO:0000256" key="5">
    <source>
        <dbReference type="ARBA" id="ARBA00022692"/>
    </source>
</evidence>
<feature type="transmembrane region" description="Helical" evidence="8">
    <location>
        <begin position="316"/>
        <end position="332"/>
    </location>
</feature>
<dbReference type="Proteomes" id="UP000660745">
    <property type="component" value="Unassembled WGS sequence"/>
</dbReference>
<dbReference type="GO" id="GO:0016763">
    <property type="term" value="F:pentosyltransferase activity"/>
    <property type="evidence" value="ECO:0007669"/>
    <property type="project" value="TreeGrafter"/>
</dbReference>
<keyword evidence="6 8" id="KW-1133">Transmembrane helix</keyword>